<evidence type="ECO:0000313" key="12">
    <source>
        <dbReference type="EMBL" id="MRV71515.1"/>
    </source>
</evidence>
<dbReference type="PROSITE" id="PS00162">
    <property type="entry name" value="ALPHA_CA_1"/>
    <property type="match status" value="1"/>
</dbReference>
<evidence type="ECO:0000256" key="5">
    <source>
        <dbReference type="ARBA" id="ARBA00014628"/>
    </source>
</evidence>
<comment type="cofactor">
    <cofactor evidence="1 10">
        <name>Zn(2+)</name>
        <dbReference type="ChEBI" id="CHEBI:29105"/>
    </cofactor>
</comment>
<dbReference type="RefSeq" id="WP_154372117.1">
    <property type="nucleotide sequence ID" value="NZ_WKJJ01000004.1"/>
</dbReference>
<dbReference type="EC" id="4.2.1.1" evidence="4 10"/>
<dbReference type="SUPFAM" id="SSF51069">
    <property type="entry name" value="Carbonic anhydrase"/>
    <property type="match status" value="1"/>
</dbReference>
<dbReference type="GO" id="GO:0004089">
    <property type="term" value="F:carbonate dehydratase activity"/>
    <property type="evidence" value="ECO:0007669"/>
    <property type="project" value="UniProtKB-UniRule"/>
</dbReference>
<dbReference type="Gene3D" id="3.10.200.10">
    <property type="entry name" value="Alpha carbonic anhydrase"/>
    <property type="match status" value="1"/>
</dbReference>
<reference evidence="12 13" key="1">
    <citation type="submission" date="2019-11" db="EMBL/GenBank/DDBJ databases">
        <title>Novel species isolated from a subtropical stream in China.</title>
        <authorList>
            <person name="Lu H."/>
        </authorList>
    </citation>
    <scope>NUCLEOTIDE SEQUENCE [LARGE SCALE GENOMIC DNA]</scope>
    <source>
        <strain evidence="12 13">FT92W</strain>
    </source>
</reference>
<dbReference type="PANTHER" id="PTHR18952">
    <property type="entry name" value="CARBONIC ANHYDRASE"/>
    <property type="match status" value="1"/>
</dbReference>
<comment type="function">
    <text evidence="2 10">Reversible hydration of carbon dioxide.</text>
</comment>
<dbReference type="CDD" id="cd03124">
    <property type="entry name" value="alpha_CA_prokaryotic_like"/>
    <property type="match status" value="1"/>
</dbReference>
<evidence type="ECO:0000256" key="7">
    <source>
        <dbReference type="ARBA" id="ARBA00022833"/>
    </source>
</evidence>
<feature type="chain" id="PRO_5031602078" description="Carbonic anhydrase" evidence="10">
    <location>
        <begin position="19"/>
        <end position="242"/>
    </location>
</feature>
<proteinExistence type="inferred from homology"/>
<evidence type="ECO:0000256" key="4">
    <source>
        <dbReference type="ARBA" id="ARBA00012925"/>
    </source>
</evidence>
<keyword evidence="6 10" id="KW-0479">Metal-binding</keyword>
<keyword evidence="8 10" id="KW-0456">Lyase</keyword>
<evidence type="ECO:0000256" key="1">
    <source>
        <dbReference type="ARBA" id="ARBA00001947"/>
    </source>
</evidence>
<dbReference type="PANTHER" id="PTHR18952:SF265">
    <property type="entry name" value="CARBONIC ANHYDRASE"/>
    <property type="match status" value="1"/>
</dbReference>
<evidence type="ECO:0000256" key="9">
    <source>
        <dbReference type="ARBA" id="ARBA00048348"/>
    </source>
</evidence>
<evidence type="ECO:0000256" key="6">
    <source>
        <dbReference type="ARBA" id="ARBA00022723"/>
    </source>
</evidence>
<dbReference type="InterPro" id="IPR023561">
    <property type="entry name" value="Carbonic_anhydrase_a-class"/>
</dbReference>
<dbReference type="Pfam" id="PF00194">
    <property type="entry name" value="Carb_anhydrase"/>
    <property type="match status" value="1"/>
</dbReference>
<dbReference type="InterPro" id="IPR041891">
    <property type="entry name" value="Alpha_CA_prokaryot-like"/>
</dbReference>
<dbReference type="InterPro" id="IPR001148">
    <property type="entry name" value="CA_dom"/>
</dbReference>
<dbReference type="Proteomes" id="UP000446768">
    <property type="component" value="Unassembled WGS sequence"/>
</dbReference>
<dbReference type="AlphaFoldDB" id="A0A7X2IKG9"/>
<comment type="similarity">
    <text evidence="3 10">Belongs to the alpha-carbonic anhydrase family.</text>
</comment>
<evidence type="ECO:0000256" key="10">
    <source>
        <dbReference type="RuleBase" id="RU367011"/>
    </source>
</evidence>
<accession>A0A7X2IKG9</accession>
<dbReference type="PROSITE" id="PS51144">
    <property type="entry name" value="ALPHA_CA_2"/>
    <property type="match status" value="1"/>
</dbReference>
<gene>
    <name evidence="12" type="ORF">GJ700_07235</name>
</gene>
<evidence type="ECO:0000256" key="2">
    <source>
        <dbReference type="ARBA" id="ARBA00002904"/>
    </source>
</evidence>
<comment type="caution">
    <text evidence="12">The sequence shown here is derived from an EMBL/GenBank/DDBJ whole genome shotgun (WGS) entry which is preliminary data.</text>
</comment>
<organism evidence="12 13">
    <name type="scientific">Pseudoduganella rivuli</name>
    <dbReference type="NCBI Taxonomy" id="2666085"/>
    <lineage>
        <taxon>Bacteria</taxon>
        <taxon>Pseudomonadati</taxon>
        <taxon>Pseudomonadota</taxon>
        <taxon>Betaproteobacteria</taxon>
        <taxon>Burkholderiales</taxon>
        <taxon>Oxalobacteraceae</taxon>
        <taxon>Telluria group</taxon>
        <taxon>Pseudoduganella</taxon>
    </lineage>
</organism>
<evidence type="ECO:0000259" key="11">
    <source>
        <dbReference type="PROSITE" id="PS51144"/>
    </source>
</evidence>
<protein>
    <recommendedName>
        <fullName evidence="5 10">Carbonic anhydrase</fullName>
        <ecNumber evidence="4 10">4.2.1.1</ecNumber>
    </recommendedName>
</protein>
<evidence type="ECO:0000256" key="3">
    <source>
        <dbReference type="ARBA" id="ARBA00010718"/>
    </source>
</evidence>
<sequence>MKKFVLAALIACAGSAMAADGAKWTYAGEGGPDQWAKLTPDNFACAGKNQSPVDIKGAVHAGLKPLKMDYKAAGNEVLNNGHTLQVNFAPGSTLQLDGTQFELKQYHFHAPSENLVNGQSYPLEVHLVHADKDGNLAVIGVMFKEGAENKALKALWPQLPKEANAKNALTAPLSAASLLPAKHAYFRFSGSLTTPPCSEGVRWLVMKNPVTVSKEQLAAFEGILHHANNRPVQSLNGRVIVD</sequence>
<feature type="signal peptide" evidence="10">
    <location>
        <begin position="1"/>
        <end position="18"/>
    </location>
</feature>
<dbReference type="SMART" id="SM01057">
    <property type="entry name" value="Carb_anhydrase"/>
    <property type="match status" value="1"/>
</dbReference>
<evidence type="ECO:0000313" key="13">
    <source>
        <dbReference type="Proteomes" id="UP000446768"/>
    </source>
</evidence>
<dbReference type="GO" id="GO:0008270">
    <property type="term" value="F:zinc ion binding"/>
    <property type="evidence" value="ECO:0007669"/>
    <property type="project" value="UniProtKB-UniRule"/>
</dbReference>
<keyword evidence="10" id="KW-0732">Signal</keyword>
<dbReference type="InterPro" id="IPR036398">
    <property type="entry name" value="CA_dom_sf"/>
</dbReference>
<evidence type="ECO:0000256" key="8">
    <source>
        <dbReference type="ARBA" id="ARBA00023239"/>
    </source>
</evidence>
<dbReference type="EMBL" id="WKJJ01000004">
    <property type="protein sequence ID" value="MRV71515.1"/>
    <property type="molecule type" value="Genomic_DNA"/>
</dbReference>
<keyword evidence="7 10" id="KW-0862">Zinc</keyword>
<feature type="domain" description="Alpha-carbonic anhydrase" evidence="11">
    <location>
        <begin position="22"/>
        <end position="242"/>
    </location>
</feature>
<name>A0A7X2IKG9_9BURK</name>
<dbReference type="InterPro" id="IPR018338">
    <property type="entry name" value="Carbonic_anhydrase_a-class_CS"/>
</dbReference>
<keyword evidence="13" id="KW-1185">Reference proteome</keyword>
<comment type="catalytic activity">
    <reaction evidence="9 10">
        <text>hydrogencarbonate + H(+) = CO2 + H2O</text>
        <dbReference type="Rhea" id="RHEA:10748"/>
        <dbReference type="ChEBI" id="CHEBI:15377"/>
        <dbReference type="ChEBI" id="CHEBI:15378"/>
        <dbReference type="ChEBI" id="CHEBI:16526"/>
        <dbReference type="ChEBI" id="CHEBI:17544"/>
        <dbReference type="EC" id="4.2.1.1"/>
    </reaction>
</comment>